<dbReference type="AlphaFoldDB" id="A0A084UBJ8"/>
<name>A0A084UBJ8_9HYPH</name>
<accession>A0A084UBJ8</accession>
<sequence>MEALITQLLASVAGGRRYWNMAPQGIKVSGTTSDNYGGPGPYIVLYRVDGVPGYTYQGRDGLVTSRVQANCYGATYSAAKATANDLIAALDTYRGGSIQLITVDSEGRDLTDTNPSTSERVFAVSVDLIIHHTSS</sequence>
<evidence type="ECO:0000313" key="2">
    <source>
        <dbReference type="Proteomes" id="UP000053675"/>
    </source>
</evidence>
<dbReference type="EMBL" id="JMQM01000001">
    <property type="protein sequence ID" value="KFB10334.1"/>
    <property type="molecule type" value="Genomic_DNA"/>
</dbReference>
<evidence type="ECO:0000313" key="1">
    <source>
        <dbReference type="EMBL" id="KFB10334.1"/>
    </source>
</evidence>
<dbReference type="PATRIC" id="fig|472175.3.peg.1379"/>
<dbReference type="OrthoDB" id="7950654at2"/>
<dbReference type="STRING" id="472175.EL18_01365"/>
<protein>
    <submittedName>
        <fullName evidence="1">Uncharacterized protein</fullName>
    </submittedName>
</protein>
<dbReference type="eggNOG" id="ENOG503318J">
    <property type="taxonomic scope" value="Bacteria"/>
</dbReference>
<gene>
    <name evidence="1" type="ORF">EL18_01365</name>
</gene>
<reference evidence="1 2" key="1">
    <citation type="submission" date="2014-05" db="EMBL/GenBank/DDBJ databases">
        <title>Draft Genome Sequence of Nitratireductor basaltis Strain UMTGB225, A Marine Bacterium Isolated from Green Barrel Tunicate.</title>
        <authorList>
            <person name="Gan H.Y."/>
        </authorList>
    </citation>
    <scope>NUCLEOTIDE SEQUENCE [LARGE SCALE GENOMIC DNA]</scope>
    <source>
        <strain evidence="1 2">UMTGB225</strain>
    </source>
</reference>
<keyword evidence="2" id="KW-1185">Reference proteome</keyword>
<proteinExistence type="predicted"/>
<dbReference type="Proteomes" id="UP000053675">
    <property type="component" value="Unassembled WGS sequence"/>
</dbReference>
<dbReference type="RefSeq" id="WP_036481026.1">
    <property type="nucleotide sequence ID" value="NZ_JMQM01000001.1"/>
</dbReference>
<comment type="caution">
    <text evidence="1">The sequence shown here is derived from an EMBL/GenBank/DDBJ whole genome shotgun (WGS) entry which is preliminary data.</text>
</comment>
<organism evidence="1 2">
    <name type="scientific">Nitratireductor basaltis</name>
    <dbReference type="NCBI Taxonomy" id="472175"/>
    <lineage>
        <taxon>Bacteria</taxon>
        <taxon>Pseudomonadati</taxon>
        <taxon>Pseudomonadota</taxon>
        <taxon>Alphaproteobacteria</taxon>
        <taxon>Hyphomicrobiales</taxon>
        <taxon>Phyllobacteriaceae</taxon>
        <taxon>Nitratireductor</taxon>
    </lineage>
</organism>